<keyword evidence="6" id="KW-0653">Protein transport</keyword>
<feature type="transmembrane region" description="Helical" evidence="10">
    <location>
        <begin position="256"/>
        <end position="274"/>
    </location>
</feature>
<dbReference type="PANTHER" id="PTHR43386:SF24">
    <property type="entry name" value="OLIGOPEPTIDE TRANSPORT SYSTEM PERMEASE PROTEIN AMID"/>
    <property type="match status" value="1"/>
</dbReference>
<protein>
    <submittedName>
        <fullName evidence="12">ABC transporter permease</fullName>
    </submittedName>
</protein>
<gene>
    <name evidence="12" type="ORF">DW252_12510</name>
</gene>
<feature type="transmembrane region" description="Helical" evidence="10">
    <location>
        <begin position="224"/>
        <end position="244"/>
    </location>
</feature>
<dbReference type="Pfam" id="PF12911">
    <property type="entry name" value="OppC_N"/>
    <property type="match status" value="1"/>
</dbReference>
<dbReference type="Pfam" id="PF00528">
    <property type="entry name" value="BPD_transp_1"/>
    <property type="match status" value="1"/>
</dbReference>
<dbReference type="InterPro" id="IPR000515">
    <property type="entry name" value="MetI-like"/>
</dbReference>
<dbReference type="EMBL" id="QRIM01000015">
    <property type="protein sequence ID" value="RHG59228.1"/>
    <property type="molecule type" value="Genomic_DNA"/>
</dbReference>
<evidence type="ECO:0000259" key="11">
    <source>
        <dbReference type="PROSITE" id="PS50928"/>
    </source>
</evidence>
<dbReference type="GO" id="GO:0005886">
    <property type="term" value="C:plasma membrane"/>
    <property type="evidence" value="ECO:0007669"/>
    <property type="project" value="UniProtKB-SubCell"/>
</dbReference>
<evidence type="ECO:0000256" key="10">
    <source>
        <dbReference type="RuleBase" id="RU363032"/>
    </source>
</evidence>
<evidence type="ECO:0000256" key="1">
    <source>
        <dbReference type="ARBA" id="ARBA00004651"/>
    </source>
</evidence>
<accession>A0A3R6H9V3</accession>
<feature type="domain" description="ABC transmembrane type-1" evidence="11">
    <location>
        <begin position="85"/>
        <end position="274"/>
    </location>
</feature>
<dbReference type="SUPFAM" id="SSF161098">
    <property type="entry name" value="MetI-like"/>
    <property type="match status" value="1"/>
</dbReference>
<name>A0A3R6H9V3_9FIRM</name>
<feature type="transmembrane region" description="Helical" evidence="10">
    <location>
        <begin position="90"/>
        <end position="114"/>
    </location>
</feature>
<organism evidence="12 13">
    <name type="scientific">Coprococcus comes</name>
    <dbReference type="NCBI Taxonomy" id="410072"/>
    <lineage>
        <taxon>Bacteria</taxon>
        <taxon>Bacillati</taxon>
        <taxon>Bacillota</taxon>
        <taxon>Clostridia</taxon>
        <taxon>Lachnospirales</taxon>
        <taxon>Lachnospiraceae</taxon>
        <taxon>Coprococcus</taxon>
    </lineage>
</organism>
<sequence>MEFNERPTISYWQDTWRSLQKNQVAMGALLVLILLTIMAIIGPNLRGYDYINMDIAQKNKSCSATYWFGTDRLGRDLFSRVWAGARVSMIIALVATTLKLFMGTFYGAMMAHFGGWVDDALMRIIEVIDSLPSLLLTILIMMVLGKNLFSLLVALSITAWCNTARQARGMIKQLKEAEYVSAAEALGAGPLRIILKHYIPNMLGILLLDASTSIPSFIFMEAGLSFLGIGLIPPEISLGVLISQGQQAMDFYPTQLFFPCVVLCIIVMAFNLLGDGLRDALDPKLRN</sequence>
<evidence type="ECO:0000256" key="4">
    <source>
        <dbReference type="ARBA" id="ARBA00022692"/>
    </source>
</evidence>
<evidence type="ECO:0000256" key="6">
    <source>
        <dbReference type="ARBA" id="ARBA00022927"/>
    </source>
</evidence>
<dbReference type="Proteomes" id="UP000286595">
    <property type="component" value="Unassembled WGS sequence"/>
</dbReference>
<dbReference type="PANTHER" id="PTHR43386">
    <property type="entry name" value="OLIGOPEPTIDE TRANSPORT SYSTEM PERMEASE PROTEIN APPC"/>
    <property type="match status" value="1"/>
</dbReference>
<evidence type="ECO:0000256" key="9">
    <source>
        <dbReference type="ARBA" id="ARBA00024202"/>
    </source>
</evidence>
<dbReference type="InterPro" id="IPR025966">
    <property type="entry name" value="OppC_N"/>
</dbReference>
<feature type="transmembrane region" description="Helical" evidence="10">
    <location>
        <begin position="24"/>
        <end position="45"/>
    </location>
</feature>
<comment type="subcellular location">
    <subcellularLocation>
        <location evidence="1 10">Cell membrane</location>
        <topology evidence="1 10">Multi-pass membrane protein</topology>
    </subcellularLocation>
</comment>
<evidence type="ECO:0000256" key="8">
    <source>
        <dbReference type="ARBA" id="ARBA00023136"/>
    </source>
</evidence>
<comment type="similarity">
    <text evidence="9">Belongs to the binding-protein-dependent transport system permease family. OppBC subfamily.</text>
</comment>
<proteinExistence type="inferred from homology"/>
<keyword evidence="3" id="KW-1003">Cell membrane</keyword>
<evidence type="ECO:0000256" key="5">
    <source>
        <dbReference type="ARBA" id="ARBA00022856"/>
    </source>
</evidence>
<evidence type="ECO:0000313" key="12">
    <source>
        <dbReference type="EMBL" id="RHG59228.1"/>
    </source>
</evidence>
<dbReference type="InterPro" id="IPR050366">
    <property type="entry name" value="BP-dependent_transpt_permease"/>
</dbReference>
<evidence type="ECO:0000256" key="3">
    <source>
        <dbReference type="ARBA" id="ARBA00022475"/>
    </source>
</evidence>
<keyword evidence="5" id="KW-0571">Peptide transport</keyword>
<dbReference type="GO" id="GO:0055085">
    <property type="term" value="P:transmembrane transport"/>
    <property type="evidence" value="ECO:0007669"/>
    <property type="project" value="InterPro"/>
</dbReference>
<dbReference type="InterPro" id="IPR035906">
    <property type="entry name" value="MetI-like_sf"/>
</dbReference>
<dbReference type="GO" id="GO:0015833">
    <property type="term" value="P:peptide transport"/>
    <property type="evidence" value="ECO:0007669"/>
    <property type="project" value="UniProtKB-KW"/>
</dbReference>
<feature type="transmembrane region" description="Helical" evidence="10">
    <location>
        <begin position="134"/>
        <end position="161"/>
    </location>
</feature>
<comment type="caution">
    <text evidence="12">The sequence shown here is derived from an EMBL/GenBank/DDBJ whole genome shotgun (WGS) entry which is preliminary data.</text>
</comment>
<keyword evidence="2 10" id="KW-0813">Transport</keyword>
<dbReference type="PROSITE" id="PS50928">
    <property type="entry name" value="ABC_TM1"/>
    <property type="match status" value="1"/>
</dbReference>
<evidence type="ECO:0000256" key="7">
    <source>
        <dbReference type="ARBA" id="ARBA00022989"/>
    </source>
</evidence>
<dbReference type="AlphaFoldDB" id="A0A3R6H9V3"/>
<evidence type="ECO:0000256" key="2">
    <source>
        <dbReference type="ARBA" id="ARBA00022448"/>
    </source>
</evidence>
<keyword evidence="4 10" id="KW-0812">Transmembrane</keyword>
<evidence type="ECO:0000313" key="13">
    <source>
        <dbReference type="Proteomes" id="UP000286595"/>
    </source>
</evidence>
<keyword evidence="7 10" id="KW-1133">Transmembrane helix</keyword>
<dbReference type="GO" id="GO:0015031">
    <property type="term" value="P:protein transport"/>
    <property type="evidence" value="ECO:0007669"/>
    <property type="project" value="UniProtKB-KW"/>
</dbReference>
<keyword evidence="8 10" id="KW-0472">Membrane</keyword>
<reference evidence="12 13" key="1">
    <citation type="submission" date="2018-08" db="EMBL/GenBank/DDBJ databases">
        <title>A genome reference for cultivated species of the human gut microbiota.</title>
        <authorList>
            <person name="Zou Y."/>
            <person name="Xue W."/>
            <person name="Luo G."/>
        </authorList>
    </citation>
    <scope>NUCLEOTIDE SEQUENCE [LARGE SCALE GENOMIC DNA]</scope>
    <source>
        <strain evidence="12 13">AM22-12LB</strain>
    </source>
</reference>
<dbReference type="CDD" id="cd06261">
    <property type="entry name" value="TM_PBP2"/>
    <property type="match status" value="1"/>
</dbReference>
<dbReference type="Gene3D" id="1.10.3720.10">
    <property type="entry name" value="MetI-like"/>
    <property type="match status" value="1"/>
</dbReference>